<proteinExistence type="predicted"/>
<name>A0A380ARR3_9GAMM</name>
<reference evidence="1 2" key="1">
    <citation type="submission" date="2018-06" db="EMBL/GenBank/DDBJ databases">
        <authorList>
            <consortium name="Pathogen Informatics"/>
            <person name="Doyle S."/>
        </authorList>
    </citation>
    <scope>NUCLEOTIDE SEQUENCE [LARGE SCALE GENOMIC DNA]</scope>
    <source>
        <strain evidence="1 2">NCTC11544</strain>
    </source>
</reference>
<dbReference type="Proteomes" id="UP000255529">
    <property type="component" value="Unassembled WGS sequence"/>
</dbReference>
<protein>
    <submittedName>
        <fullName evidence="1">Uncharacterized protein</fullName>
    </submittedName>
</protein>
<sequence length="115" mass="13078">MKKLSIPVDVFENERVNSGIRRLILAGMLKDNPENQMGRVIQAAAGAKWMTLRDLERTVFMMFFVADTQAAISARLREVNPKVHGLVKEKRTLKDPDTGKQVYFYRLVAVEEQAA</sequence>
<evidence type="ECO:0000313" key="2">
    <source>
        <dbReference type="Proteomes" id="UP000255529"/>
    </source>
</evidence>
<dbReference type="EMBL" id="UGYN01000002">
    <property type="protein sequence ID" value="SUI86169.1"/>
    <property type="molecule type" value="Genomic_DNA"/>
</dbReference>
<accession>A0A380ARR3</accession>
<gene>
    <name evidence="1" type="ORF">NCTC11544_04904</name>
</gene>
<evidence type="ECO:0000313" key="1">
    <source>
        <dbReference type="EMBL" id="SUI86169.1"/>
    </source>
</evidence>
<organism evidence="1 2">
    <name type="scientific">Serratia quinivorans</name>
    <dbReference type="NCBI Taxonomy" id="137545"/>
    <lineage>
        <taxon>Bacteria</taxon>
        <taxon>Pseudomonadati</taxon>
        <taxon>Pseudomonadota</taxon>
        <taxon>Gammaproteobacteria</taxon>
        <taxon>Enterobacterales</taxon>
        <taxon>Yersiniaceae</taxon>
        <taxon>Serratia</taxon>
    </lineage>
</organism>
<dbReference type="AlphaFoldDB" id="A0A380ARR3"/>